<dbReference type="RefSeq" id="WP_140354963.1">
    <property type="nucleotide sequence ID" value="NZ_JAHQCR010000034.1"/>
</dbReference>
<gene>
    <name evidence="1" type="ORF">KS407_07760</name>
</gene>
<evidence type="ECO:0000313" key="1">
    <source>
        <dbReference type="EMBL" id="MBU9721342.1"/>
    </source>
</evidence>
<dbReference type="EMBL" id="JAHQCR010000034">
    <property type="protein sequence ID" value="MBU9721342.1"/>
    <property type="molecule type" value="Genomic_DNA"/>
</dbReference>
<reference evidence="1 2" key="1">
    <citation type="submission" date="2021-06" db="EMBL/GenBank/DDBJ databases">
        <title>Bacillus sp. RD4P76, an endophyte from a halophyte.</title>
        <authorList>
            <person name="Sun J.-Q."/>
        </authorList>
    </citation>
    <scope>NUCLEOTIDE SEQUENCE [LARGE SCALE GENOMIC DNA]</scope>
    <source>
        <strain evidence="1 2">JCM 17098</strain>
    </source>
</reference>
<protein>
    <submittedName>
        <fullName evidence="1">Uncharacterized protein</fullName>
    </submittedName>
</protein>
<dbReference type="Proteomes" id="UP000790580">
    <property type="component" value="Unassembled WGS sequence"/>
</dbReference>
<accession>A0ABS6JSW6</accession>
<organism evidence="1 2">
    <name type="scientific">Evansella alkalicola</name>
    <dbReference type="NCBI Taxonomy" id="745819"/>
    <lineage>
        <taxon>Bacteria</taxon>
        <taxon>Bacillati</taxon>
        <taxon>Bacillota</taxon>
        <taxon>Bacilli</taxon>
        <taxon>Bacillales</taxon>
        <taxon>Bacillaceae</taxon>
        <taxon>Evansella</taxon>
    </lineage>
</organism>
<evidence type="ECO:0000313" key="2">
    <source>
        <dbReference type="Proteomes" id="UP000790580"/>
    </source>
</evidence>
<name>A0ABS6JSW6_9BACI</name>
<keyword evidence="2" id="KW-1185">Reference proteome</keyword>
<proteinExistence type="predicted"/>
<comment type="caution">
    <text evidence="1">The sequence shown here is derived from an EMBL/GenBank/DDBJ whole genome shotgun (WGS) entry which is preliminary data.</text>
</comment>
<sequence>MKRKSRNSITKLEKRILEQIYKYRFLTNKLLALILFNHLDSCIDTKKTYVSKAIKRLREEEGLISSKSSDNDSKEDIHLLKKKVWILLRVI</sequence>